<accession>A0AAU9J3V6</accession>
<dbReference type="InterPro" id="IPR037898">
    <property type="entry name" value="NudC_fam"/>
</dbReference>
<dbReference type="Pfam" id="PF04969">
    <property type="entry name" value="CS"/>
    <property type="match status" value="1"/>
</dbReference>
<evidence type="ECO:0000259" key="8">
    <source>
        <dbReference type="PROSITE" id="PS51203"/>
    </source>
</evidence>
<gene>
    <name evidence="9" type="ORF">BSTOLATCC_MIC25218</name>
</gene>
<evidence type="ECO:0000256" key="2">
    <source>
        <dbReference type="ARBA" id="ARBA00010513"/>
    </source>
</evidence>
<comment type="subcellular location">
    <subcellularLocation>
        <location evidence="1">Cytoplasm</location>
    </subcellularLocation>
</comment>
<dbReference type="EMBL" id="CAJZBQ010000024">
    <property type="protein sequence ID" value="CAG9319976.1"/>
    <property type="molecule type" value="Genomic_DNA"/>
</dbReference>
<comment type="caution">
    <text evidence="9">The sequence shown here is derived from an EMBL/GenBank/DDBJ whole genome shotgun (WGS) entry which is preliminary data.</text>
</comment>
<feature type="compositionally biased region" description="Basic and acidic residues" evidence="7">
    <location>
        <begin position="83"/>
        <end position="109"/>
    </location>
</feature>
<dbReference type="CDD" id="cd06467">
    <property type="entry name" value="p23_NUDC_like"/>
    <property type="match status" value="1"/>
</dbReference>
<dbReference type="Pfam" id="PF14050">
    <property type="entry name" value="Nudc_N"/>
    <property type="match status" value="1"/>
</dbReference>
<protein>
    <recommendedName>
        <fullName evidence="3">Nuclear migration protein nudC</fullName>
    </recommendedName>
    <alternativeName>
        <fullName evidence="6">Nuclear distribution protein C homolog</fullName>
    </alternativeName>
</protein>
<reference evidence="9" key="1">
    <citation type="submission" date="2021-09" db="EMBL/GenBank/DDBJ databases">
        <authorList>
            <consortium name="AG Swart"/>
            <person name="Singh M."/>
            <person name="Singh A."/>
            <person name="Seah K."/>
            <person name="Emmerich C."/>
        </authorList>
    </citation>
    <scope>NUCLEOTIDE SEQUENCE</scope>
    <source>
        <strain evidence="9">ATCC30299</strain>
    </source>
</reference>
<dbReference type="AlphaFoldDB" id="A0AAU9J3V6"/>
<dbReference type="InterPro" id="IPR008978">
    <property type="entry name" value="HSP20-like_chaperone"/>
</dbReference>
<dbReference type="PANTHER" id="PTHR12356:SF3">
    <property type="entry name" value="NUCLEAR MIGRATION PROTEIN NUDC"/>
    <property type="match status" value="1"/>
</dbReference>
<feature type="region of interest" description="Disordered" evidence="7">
    <location>
        <begin position="288"/>
        <end position="308"/>
    </location>
</feature>
<evidence type="ECO:0000256" key="1">
    <source>
        <dbReference type="ARBA" id="ARBA00004496"/>
    </source>
</evidence>
<evidence type="ECO:0000256" key="7">
    <source>
        <dbReference type="SAM" id="MobiDB-lite"/>
    </source>
</evidence>
<dbReference type="GO" id="GO:0006457">
    <property type="term" value="P:protein folding"/>
    <property type="evidence" value="ECO:0007669"/>
    <property type="project" value="TreeGrafter"/>
</dbReference>
<feature type="domain" description="CS" evidence="8">
    <location>
        <begin position="127"/>
        <end position="214"/>
    </location>
</feature>
<dbReference type="Proteomes" id="UP001162131">
    <property type="component" value="Unassembled WGS sequence"/>
</dbReference>
<evidence type="ECO:0000256" key="6">
    <source>
        <dbReference type="ARBA" id="ARBA00030427"/>
    </source>
</evidence>
<keyword evidence="5" id="KW-0597">Phosphoprotein</keyword>
<evidence type="ECO:0000313" key="9">
    <source>
        <dbReference type="EMBL" id="CAG9319976.1"/>
    </source>
</evidence>
<keyword evidence="10" id="KW-1185">Reference proteome</keyword>
<dbReference type="GO" id="GO:0005737">
    <property type="term" value="C:cytoplasm"/>
    <property type="evidence" value="ECO:0007669"/>
    <property type="project" value="UniProtKB-SubCell"/>
</dbReference>
<dbReference type="PROSITE" id="PS51203">
    <property type="entry name" value="CS"/>
    <property type="match status" value="1"/>
</dbReference>
<dbReference type="InterPro" id="IPR025934">
    <property type="entry name" value="NudC_N_dom"/>
</dbReference>
<evidence type="ECO:0000256" key="5">
    <source>
        <dbReference type="ARBA" id="ARBA00022553"/>
    </source>
</evidence>
<proteinExistence type="inferred from homology"/>
<comment type="similarity">
    <text evidence="2">Belongs to the nudC family.</text>
</comment>
<dbReference type="PANTHER" id="PTHR12356">
    <property type="entry name" value="NUCLEAR MOVEMENT PROTEIN NUDC"/>
    <property type="match status" value="1"/>
</dbReference>
<dbReference type="Gene3D" id="2.60.40.790">
    <property type="match status" value="1"/>
</dbReference>
<dbReference type="SUPFAM" id="SSF49764">
    <property type="entry name" value="HSP20-like chaperones"/>
    <property type="match status" value="1"/>
</dbReference>
<dbReference type="GO" id="GO:0051082">
    <property type="term" value="F:unfolded protein binding"/>
    <property type="evidence" value="ECO:0007669"/>
    <property type="project" value="TreeGrafter"/>
</dbReference>
<evidence type="ECO:0000313" key="10">
    <source>
        <dbReference type="Proteomes" id="UP001162131"/>
    </source>
</evidence>
<evidence type="ECO:0000256" key="3">
    <source>
        <dbReference type="ARBA" id="ARBA00017641"/>
    </source>
</evidence>
<organism evidence="9 10">
    <name type="scientific">Blepharisma stoltei</name>
    <dbReference type="NCBI Taxonomy" id="1481888"/>
    <lineage>
        <taxon>Eukaryota</taxon>
        <taxon>Sar</taxon>
        <taxon>Alveolata</taxon>
        <taxon>Ciliophora</taxon>
        <taxon>Postciliodesmatophora</taxon>
        <taxon>Heterotrichea</taxon>
        <taxon>Heterotrichida</taxon>
        <taxon>Blepharismidae</taxon>
        <taxon>Blepharisma</taxon>
    </lineage>
</organism>
<name>A0AAU9J3V6_9CILI</name>
<keyword evidence="4" id="KW-0963">Cytoplasm</keyword>
<feature type="compositionally biased region" description="Basic and acidic residues" evidence="7">
    <location>
        <begin position="294"/>
        <end position="308"/>
    </location>
</feature>
<evidence type="ECO:0000256" key="4">
    <source>
        <dbReference type="ARBA" id="ARBA00022490"/>
    </source>
</evidence>
<dbReference type="InterPro" id="IPR007052">
    <property type="entry name" value="CS_dom"/>
</dbReference>
<feature type="region of interest" description="Disordered" evidence="7">
    <location>
        <begin position="70"/>
        <end position="109"/>
    </location>
</feature>
<sequence length="308" mass="35276">MSGKYDDMLFMMAQDMGGIQAILNEFFGFLKRRTDFFVLANPGDPVGFLPGHAEQLIWSIYKHHREDYNREHPFVPKPPAPKPEPKTEEKVEEIKEEPKQTEEKKIEEKSVPKPVIVDSSISTYNGAATEKYKWSQDLNDITLQIDLPKGAKARDINVKFDAKKIFIQIKGQDPVLNGELYDYVHKERCYWTIDDGALVITLEKAKDSVWKCVILGDSEIDPKTVDTSRRVDEYDEETQMGIRKVMYEHDRKLKGLPTSDEEKAQEALKKMWDSSPYAGQPFDISKLGTLAKPASKESQEGKIEEVDD</sequence>